<evidence type="ECO:0000313" key="2">
    <source>
        <dbReference type="EMBL" id="CAI6331731.1"/>
    </source>
</evidence>
<accession>A0A9W4UBJ7</accession>
<reference evidence="2" key="1">
    <citation type="submission" date="2023-01" db="EMBL/GenBank/DDBJ databases">
        <authorList>
            <person name="Van Ghelder C."/>
            <person name="Rancurel C."/>
        </authorList>
    </citation>
    <scope>NUCLEOTIDE SEQUENCE</scope>
    <source>
        <strain evidence="2">CNCM I-4278</strain>
    </source>
</reference>
<dbReference type="AlphaFoldDB" id="A0A9W4UBJ7"/>
<organism evidence="2 3">
    <name type="scientific">Periconia digitata</name>
    <dbReference type="NCBI Taxonomy" id="1303443"/>
    <lineage>
        <taxon>Eukaryota</taxon>
        <taxon>Fungi</taxon>
        <taxon>Dikarya</taxon>
        <taxon>Ascomycota</taxon>
        <taxon>Pezizomycotina</taxon>
        <taxon>Dothideomycetes</taxon>
        <taxon>Pleosporomycetidae</taxon>
        <taxon>Pleosporales</taxon>
        <taxon>Massarineae</taxon>
        <taxon>Periconiaceae</taxon>
        <taxon>Periconia</taxon>
    </lineage>
</organism>
<dbReference type="PANTHER" id="PTHR37466:SF1">
    <property type="entry name" value="SLR1628 PROTEIN"/>
    <property type="match status" value="1"/>
</dbReference>
<feature type="compositionally biased region" description="Basic and acidic residues" evidence="1">
    <location>
        <begin position="1"/>
        <end position="16"/>
    </location>
</feature>
<evidence type="ECO:0000313" key="3">
    <source>
        <dbReference type="Proteomes" id="UP001152607"/>
    </source>
</evidence>
<name>A0A9W4UBJ7_9PLEO</name>
<dbReference type="EMBL" id="CAOQHR010000003">
    <property type="protein sequence ID" value="CAI6331731.1"/>
    <property type="molecule type" value="Genomic_DNA"/>
</dbReference>
<dbReference type="OrthoDB" id="1517790at2759"/>
<dbReference type="Pfam" id="PF09996">
    <property type="entry name" value="DUF2237"/>
    <property type="match status" value="1"/>
</dbReference>
<dbReference type="Proteomes" id="UP001152607">
    <property type="component" value="Unassembled WGS sequence"/>
</dbReference>
<proteinExistence type="predicted"/>
<dbReference type="InterPro" id="IPR018714">
    <property type="entry name" value="DUF2237"/>
</dbReference>
<keyword evidence="3" id="KW-1185">Reference proteome</keyword>
<dbReference type="Gene3D" id="3.30.56.110">
    <property type="entry name" value="Protein of unknown function DUF2237"/>
    <property type="match status" value="1"/>
</dbReference>
<dbReference type="PANTHER" id="PTHR37466">
    <property type="entry name" value="SLR1628 PROTEIN"/>
    <property type="match status" value="1"/>
</dbReference>
<protein>
    <submittedName>
        <fullName evidence="2">Uncharacterized protein</fullName>
    </submittedName>
</protein>
<comment type="caution">
    <text evidence="2">The sequence shown here is derived from an EMBL/GenBank/DDBJ whole genome shotgun (WGS) entry which is preliminary data.</text>
</comment>
<sequence>MAEKVRKPTAWDKVTVDSRLGPNVHGSEHNEDKNVLDTPLHQHSTRSSLPMASKALPSEFKAGFCDERSPMAAQLTQSFLDFTSKNGVNLKQLGLRPGQKWCLAADHWKEAADRDSGGQGVPLIDLESTHKAALKTVDMDTMKKYAGDLGSARYQYDWNVRH</sequence>
<feature type="region of interest" description="Disordered" evidence="1">
    <location>
        <begin position="1"/>
        <end position="48"/>
    </location>
</feature>
<evidence type="ECO:0000256" key="1">
    <source>
        <dbReference type="SAM" id="MobiDB-lite"/>
    </source>
</evidence>
<gene>
    <name evidence="2" type="ORF">PDIGIT_LOCUS4759</name>
</gene>
<feature type="compositionally biased region" description="Basic and acidic residues" evidence="1">
    <location>
        <begin position="26"/>
        <end position="35"/>
    </location>
</feature>